<evidence type="ECO:0000313" key="2">
    <source>
        <dbReference type="EMBL" id="SBR76036.1"/>
    </source>
</evidence>
<accession>A0A1A8P419</accession>
<feature type="non-terminal residue" evidence="2">
    <location>
        <position position="1"/>
    </location>
</feature>
<feature type="region of interest" description="Disordered" evidence="1">
    <location>
        <begin position="1"/>
        <end position="48"/>
    </location>
</feature>
<reference evidence="2" key="1">
    <citation type="submission" date="2016-05" db="EMBL/GenBank/DDBJ databases">
        <authorList>
            <person name="Lavstsen T."/>
            <person name="Jespersen J.S."/>
        </authorList>
    </citation>
    <scope>NUCLEOTIDE SEQUENCE</scope>
    <source>
        <tissue evidence="2">Brain</tissue>
    </source>
</reference>
<protein>
    <submittedName>
        <fullName evidence="2">Uncharacterized protein</fullName>
    </submittedName>
</protein>
<sequence length="48" mass="5308">VGVSQSKNELLTSTGELARAHTHTRLTAQEKSRQILQHSGGFPVKRDH</sequence>
<dbReference type="EMBL" id="HAEH01005254">
    <property type="protein sequence ID" value="SBR76036.1"/>
    <property type="molecule type" value="Transcribed_RNA"/>
</dbReference>
<evidence type="ECO:0000256" key="1">
    <source>
        <dbReference type="SAM" id="MobiDB-lite"/>
    </source>
</evidence>
<dbReference type="AlphaFoldDB" id="A0A1A8P419"/>
<feature type="non-terminal residue" evidence="2">
    <location>
        <position position="48"/>
    </location>
</feature>
<name>A0A1A8P419_9TELE</name>
<organism evidence="2">
    <name type="scientific">Nothobranchius rachovii</name>
    <name type="common">bluefin notho</name>
    <dbReference type="NCBI Taxonomy" id="451742"/>
    <lineage>
        <taxon>Eukaryota</taxon>
        <taxon>Metazoa</taxon>
        <taxon>Chordata</taxon>
        <taxon>Craniata</taxon>
        <taxon>Vertebrata</taxon>
        <taxon>Euteleostomi</taxon>
        <taxon>Actinopterygii</taxon>
        <taxon>Neopterygii</taxon>
        <taxon>Teleostei</taxon>
        <taxon>Neoteleostei</taxon>
        <taxon>Acanthomorphata</taxon>
        <taxon>Ovalentaria</taxon>
        <taxon>Atherinomorphae</taxon>
        <taxon>Cyprinodontiformes</taxon>
        <taxon>Nothobranchiidae</taxon>
        <taxon>Nothobranchius</taxon>
    </lineage>
</organism>
<proteinExistence type="predicted"/>
<reference evidence="2" key="2">
    <citation type="submission" date="2016-06" db="EMBL/GenBank/DDBJ databases">
        <title>The genome of a short-lived fish provides insights into sex chromosome evolution and the genetic control of aging.</title>
        <authorList>
            <person name="Reichwald K."/>
            <person name="Felder M."/>
            <person name="Petzold A."/>
            <person name="Koch P."/>
            <person name="Groth M."/>
            <person name="Platzer M."/>
        </authorList>
    </citation>
    <scope>NUCLEOTIDE SEQUENCE</scope>
    <source>
        <tissue evidence="2">Brain</tissue>
    </source>
</reference>
<gene>
    <name evidence="2" type="primary">Nfu_g_1_000849</name>
</gene>
<feature type="compositionally biased region" description="Polar residues" evidence="1">
    <location>
        <begin position="1"/>
        <end position="15"/>
    </location>
</feature>